<dbReference type="Gramene" id="HORVU.MOREX.r3.7HG0724210.1">
    <property type="protein sequence ID" value="HORVU.MOREX.r3.7HG0724210.1"/>
    <property type="gene ID" value="HORVU.MOREX.r3.7HG0724210"/>
</dbReference>
<name>A0A8I6YHG8_HORVV</name>
<proteinExistence type="predicted"/>
<dbReference type="Proteomes" id="UP000011116">
    <property type="component" value="Chromosome 7H"/>
</dbReference>
<reference evidence="1" key="3">
    <citation type="submission" date="2022-01" db="UniProtKB">
        <authorList>
            <consortium name="EnsemblPlants"/>
        </authorList>
    </citation>
    <scope>IDENTIFICATION</scope>
    <source>
        <strain evidence="1">subsp. vulgare</strain>
    </source>
</reference>
<reference evidence="1" key="2">
    <citation type="submission" date="2020-10" db="EMBL/GenBank/DDBJ databases">
        <authorList>
            <person name="Scholz U."/>
            <person name="Mascher M."/>
            <person name="Fiebig A."/>
        </authorList>
    </citation>
    <scope>NUCLEOTIDE SEQUENCE [LARGE SCALE GENOMIC DNA]</scope>
    <source>
        <strain evidence="1">cv. Morex</strain>
    </source>
</reference>
<protein>
    <recommendedName>
        <fullName evidence="3">Protein FAR1-RELATED SEQUENCE</fullName>
    </recommendedName>
</protein>
<dbReference type="PANTHER" id="PTHR47718">
    <property type="entry name" value="OS01G0519700 PROTEIN"/>
    <property type="match status" value="1"/>
</dbReference>
<evidence type="ECO:0000313" key="1">
    <source>
        <dbReference type="EnsemblPlants" id="HORVU.MOREX.r3.7HG0724210.1"/>
    </source>
</evidence>
<evidence type="ECO:0008006" key="3">
    <source>
        <dbReference type="Google" id="ProtNLM"/>
    </source>
</evidence>
<dbReference type="SMR" id="A0A8I6YHG8"/>
<evidence type="ECO:0000313" key="2">
    <source>
        <dbReference type="Proteomes" id="UP000011116"/>
    </source>
</evidence>
<accession>A0A8I6YHG8</accession>
<reference evidence="2" key="1">
    <citation type="journal article" date="2012" name="Nature">
        <title>A physical, genetic and functional sequence assembly of the barley genome.</title>
        <authorList>
            <consortium name="The International Barley Genome Sequencing Consortium"/>
            <person name="Mayer K.F."/>
            <person name="Waugh R."/>
            <person name="Brown J.W."/>
            <person name="Schulman A."/>
            <person name="Langridge P."/>
            <person name="Platzer M."/>
            <person name="Fincher G.B."/>
            <person name="Muehlbauer G.J."/>
            <person name="Sato K."/>
            <person name="Close T.J."/>
            <person name="Wise R.P."/>
            <person name="Stein N."/>
        </authorList>
    </citation>
    <scope>NUCLEOTIDE SEQUENCE [LARGE SCALE GENOMIC DNA]</scope>
    <source>
        <strain evidence="2">cv. Morex</strain>
    </source>
</reference>
<dbReference type="EnsemblPlants" id="HORVU.MOREX.r3.7HG0724210.1">
    <property type="protein sequence ID" value="HORVU.MOREX.r3.7HG0724210.1"/>
    <property type="gene ID" value="HORVU.MOREX.r3.7HG0724210"/>
</dbReference>
<organism evidence="1 2">
    <name type="scientific">Hordeum vulgare subsp. vulgare</name>
    <name type="common">Domesticated barley</name>
    <dbReference type="NCBI Taxonomy" id="112509"/>
    <lineage>
        <taxon>Eukaryota</taxon>
        <taxon>Viridiplantae</taxon>
        <taxon>Streptophyta</taxon>
        <taxon>Embryophyta</taxon>
        <taxon>Tracheophyta</taxon>
        <taxon>Spermatophyta</taxon>
        <taxon>Magnoliopsida</taxon>
        <taxon>Liliopsida</taxon>
        <taxon>Poales</taxon>
        <taxon>Poaceae</taxon>
        <taxon>BOP clade</taxon>
        <taxon>Pooideae</taxon>
        <taxon>Triticodae</taxon>
        <taxon>Triticeae</taxon>
        <taxon>Hordeinae</taxon>
        <taxon>Hordeum</taxon>
    </lineage>
</organism>
<dbReference type="AlphaFoldDB" id="A0A8I6YHG8"/>
<keyword evidence="2" id="KW-1185">Reference proteome</keyword>
<dbReference type="PANTHER" id="PTHR47718:SF4">
    <property type="entry name" value="PROTEIN FAR1-RELATED SEQUENCE"/>
    <property type="match status" value="1"/>
</dbReference>
<sequence>MHLLTELHGQHEAIGYTDKDLANLLAKFRAEHEYTDMQDTIEYFKSNQQLDKDFFYKYKLDDDDKVQCIYWIDGLARRE</sequence>